<dbReference type="EMBL" id="CH474042">
    <property type="protein sequence ID" value="EDL91610.1"/>
    <property type="molecule type" value="Genomic_DNA"/>
</dbReference>
<evidence type="ECO:0000313" key="2">
    <source>
        <dbReference type="Proteomes" id="UP000234681"/>
    </source>
</evidence>
<organism evidence="1 2">
    <name type="scientific">Rattus norvegicus</name>
    <name type="common">Rat</name>
    <dbReference type="NCBI Taxonomy" id="10116"/>
    <lineage>
        <taxon>Eukaryota</taxon>
        <taxon>Metazoa</taxon>
        <taxon>Chordata</taxon>
        <taxon>Craniata</taxon>
        <taxon>Vertebrata</taxon>
        <taxon>Euteleostomi</taxon>
        <taxon>Mammalia</taxon>
        <taxon>Eutheria</taxon>
        <taxon>Euarchontoglires</taxon>
        <taxon>Glires</taxon>
        <taxon>Rodentia</taxon>
        <taxon>Myomorpha</taxon>
        <taxon>Muroidea</taxon>
        <taxon>Muridae</taxon>
        <taxon>Murinae</taxon>
        <taxon>Rattus</taxon>
    </lineage>
</organism>
<reference evidence="1 2" key="1">
    <citation type="submission" date="2005-09" db="EMBL/GenBank/DDBJ databases">
        <authorList>
            <person name="Mural R.J."/>
            <person name="Li P.W."/>
            <person name="Adams M.D."/>
            <person name="Amanatides P.G."/>
            <person name="Baden-Tillson H."/>
            <person name="Barnstead M."/>
            <person name="Chin S.H."/>
            <person name="Dew I."/>
            <person name="Evans C.A."/>
            <person name="Ferriera S."/>
            <person name="Flanigan M."/>
            <person name="Fosler C."/>
            <person name="Glodek A."/>
            <person name="Gu Z."/>
            <person name="Holt R.A."/>
            <person name="Jennings D."/>
            <person name="Kraft C.L."/>
            <person name="Lu F."/>
            <person name="Nguyen T."/>
            <person name="Nusskern D.R."/>
            <person name="Pfannkoch C.M."/>
            <person name="Sitter C."/>
            <person name="Sutton G.G."/>
            <person name="Venter J.C."/>
            <person name="Wang Z."/>
            <person name="Woodage T."/>
            <person name="Zheng X.H."/>
            <person name="Zhong F."/>
        </authorList>
    </citation>
    <scope>NUCLEOTIDE SEQUENCE [LARGE SCALE GENOMIC DNA]</scope>
    <source>
        <strain>BN</strain>
        <strain evidence="2">Sprague-Dawley</strain>
    </source>
</reference>
<evidence type="ECO:0000313" key="1">
    <source>
        <dbReference type="EMBL" id="EDL91610.1"/>
    </source>
</evidence>
<dbReference type="Proteomes" id="UP000234681">
    <property type="component" value="Chromosome 4"/>
</dbReference>
<dbReference type="AlphaFoldDB" id="A6KF14"/>
<proteinExistence type="predicted"/>
<accession>A6KF14</accession>
<protein>
    <submittedName>
        <fullName evidence="1">RCG55307</fullName>
    </submittedName>
</protein>
<sequence>MKKQWLEPHHASAFCTSSYQLTSHHIRLGCSKRVAIFSTTLLPHNFSRMISFLLRYLY</sequence>
<gene>
    <name evidence="1" type="ORF">rCG_55307</name>
</gene>
<name>A6KF14_RAT</name>